<dbReference type="Gene3D" id="1.10.1660.10">
    <property type="match status" value="1"/>
</dbReference>
<dbReference type="RefSeq" id="WP_189686376.1">
    <property type="nucleotide sequence ID" value="NZ_BMYK01000003.1"/>
</dbReference>
<comment type="caution">
    <text evidence="1">The sequence shown here is derived from an EMBL/GenBank/DDBJ whole genome shotgun (WGS) entry which is preliminary data.</text>
</comment>
<sequence length="106" mass="11824">MQIRQTTVSVVHCQPVDEDHPLRAEEIARAAGDRIEWVIELVEAGVIAPTAPEAPRAQWAFHGEALRGALEARRLQRDFDVGVDAAALIIELQREVRRLRGLLGRV</sequence>
<protein>
    <recommendedName>
        <fullName evidence="3">MerR family transcriptional regulator</fullName>
    </recommendedName>
</protein>
<evidence type="ECO:0000313" key="2">
    <source>
        <dbReference type="Proteomes" id="UP000626210"/>
    </source>
</evidence>
<reference evidence="2" key="1">
    <citation type="journal article" date="2019" name="Int. J. Syst. Evol. Microbiol.">
        <title>The Global Catalogue of Microorganisms (GCM) 10K type strain sequencing project: providing services to taxonomists for standard genome sequencing and annotation.</title>
        <authorList>
            <consortium name="The Broad Institute Genomics Platform"/>
            <consortium name="The Broad Institute Genome Sequencing Center for Infectious Disease"/>
            <person name="Wu L."/>
            <person name="Ma J."/>
        </authorList>
    </citation>
    <scope>NUCLEOTIDE SEQUENCE [LARGE SCALE GENOMIC DNA]</scope>
    <source>
        <strain evidence="2">KCTC 23314</strain>
    </source>
</reference>
<evidence type="ECO:0008006" key="3">
    <source>
        <dbReference type="Google" id="ProtNLM"/>
    </source>
</evidence>
<keyword evidence="2" id="KW-1185">Reference proteome</keyword>
<evidence type="ECO:0000313" key="1">
    <source>
        <dbReference type="EMBL" id="GHC76371.1"/>
    </source>
</evidence>
<proteinExistence type="predicted"/>
<dbReference type="Pfam" id="PF13591">
    <property type="entry name" value="MerR_2"/>
    <property type="match status" value="1"/>
</dbReference>
<organism evidence="1 2">
    <name type="scientific">Pseudorhodoferax aquiterrae</name>
    <dbReference type="NCBI Taxonomy" id="747304"/>
    <lineage>
        <taxon>Bacteria</taxon>
        <taxon>Pseudomonadati</taxon>
        <taxon>Pseudomonadota</taxon>
        <taxon>Betaproteobacteria</taxon>
        <taxon>Burkholderiales</taxon>
        <taxon>Comamonadaceae</taxon>
    </lineage>
</organism>
<name>A0ABQ3FYH3_9BURK</name>
<dbReference type="Proteomes" id="UP000626210">
    <property type="component" value="Unassembled WGS sequence"/>
</dbReference>
<gene>
    <name evidence="1" type="ORF">GCM10007320_15550</name>
</gene>
<dbReference type="EMBL" id="BMYK01000003">
    <property type="protein sequence ID" value="GHC76371.1"/>
    <property type="molecule type" value="Genomic_DNA"/>
</dbReference>
<accession>A0ABQ3FYH3</accession>